<organism evidence="2 3">
    <name type="scientific">Aphis craccivora</name>
    <name type="common">Cowpea aphid</name>
    <dbReference type="NCBI Taxonomy" id="307492"/>
    <lineage>
        <taxon>Eukaryota</taxon>
        <taxon>Metazoa</taxon>
        <taxon>Ecdysozoa</taxon>
        <taxon>Arthropoda</taxon>
        <taxon>Hexapoda</taxon>
        <taxon>Insecta</taxon>
        <taxon>Pterygota</taxon>
        <taxon>Neoptera</taxon>
        <taxon>Paraneoptera</taxon>
        <taxon>Hemiptera</taxon>
        <taxon>Sternorrhyncha</taxon>
        <taxon>Aphidomorpha</taxon>
        <taxon>Aphidoidea</taxon>
        <taxon>Aphididae</taxon>
        <taxon>Aphidini</taxon>
        <taxon>Aphis</taxon>
        <taxon>Aphis</taxon>
    </lineage>
</organism>
<reference evidence="2 3" key="1">
    <citation type="submission" date="2019-08" db="EMBL/GenBank/DDBJ databases">
        <title>Whole genome of Aphis craccivora.</title>
        <authorList>
            <person name="Voronova N.V."/>
            <person name="Shulinski R.S."/>
            <person name="Bandarenka Y.V."/>
            <person name="Zhorov D.G."/>
            <person name="Warner D."/>
        </authorList>
    </citation>
    <scope>NUCLEOTIDE SEQUENCE [LARGE SCALE GENOMIC DNA]</scope>
    <source>
        <strain evidence="2">180601</strain>
        <tissue evidence="2">Whole Body</tissue>
    </source>
</reference>
<evidence type="ECO:0000313" key="2">
    <source>
        <dbReference type="EMBL" id="KAF0733289.1"/>
    </source>
</evidence>
<sequence length="214" mass="25560">MTCEVKVHPESLLKCNERRTIFKKRMDSEAPVIHQTKSKYTRLYLQMLHFADDIALIAESEEALGNMLTKMNDSCKEYNMKINKSKTKILICSKQELLSNITIENEKLETVQCFTYLGSKITHDERIEMDIKSRIAQAKQEKSYKEFCMEYSPLWGRNMDDTKSGKKKIEAFETWCWRRALKISWTEKVRYEEVHLRMNEQKAIWKTIKERRKK</sequence>
<evidence type="ECO:0000313" key="3">
    <source>
        <dbReference type="Proteomes" id="UP000478052"/>
    </source>
</evidence>
<gene>
    <name evidence="2" type="ORF">FWK35_00023559</name>
</gene>
<dbReference type="PANTHER" id="PTHR47027">
    <property type="entry name" value="REVERSE TRANSCRIPTASE DOMAIN-CONTAINING PROTEIN"/>
    <property type="match status" value="1"/>
</dbReference>
<evidence type="ECO:0000259" key="1">
    <source>
        <dbReference type="Pfam" id="PF00078"/>
    </source>
</evidence>
<keyword evidence="3" id="KW-1185">Reference proteome</keyword>
<feature type="domain" description="Reverse transcriptase" evidence="1">
    <location>
        <begin position="37"/>
        <end position="120"/>
    </location>
</feature>
<dbReference type="Proteomes" id="UP000478052">
    <property type="component" value="Unassembled WGS sequence"/>
</dbReference>
<dbReference type="PANTHER" id="PTHR47027:SF8">
    <property type="entry name" value="RIBONUCLEASE H"/>
    <property type="match status" value="1"/>
</dbReference>
<dbReference type="AlphaFoldDB" id="A0A6G0X0H3"/>
<name>A0A6G0X0H3_APHCR</name>
<dbReference type="GO" id="GO:0071897">
    <property type="term" value="P:DNA biosynthetic process"/>
    <property type="evidence" value="ECO:0007669"/>
    <property type="project" value="UniProtKB-ARBA"/>
</dbReference>
<accession>A0A6G0X0H3</accession>
<dbReference type="Pfam" id="PF00078">
    <property type="entry name" value="RVT_1"/>
    <property type="match status" value="1"/>
</dbReference>
<dbReference type="InterPro" id="IPR043502">
    <property type="entry name" value="DNA/RNA_pol_sf"/>
</dbReference>
<comment type="caution">
    <text evidence="2">The sequence shown here is derived from an EMBL/GenBank/DDBJ whole genome shotgun (WGS) entry which is preliminary data.</text>
</comment>
<proteinExistence type="predicted"/>
<dbReference type="EMBL" id="VUJU01008263">
    <property type="protein sequence ID" value="KAF0733289.1"/>
    <property type="molecule type" value="Genomic_DNA"/>
</dbReference>
<dbReference type="OrthoDB" id="6613904at2759"/>
<dbReference type="SUPFAM" id="SSF56672">
    <property type="entry name" value="DNA/RNA polymerases"/>
    <property type="match status" value="1"/>
</dbReference>
<dbReference type="InterPro" id="IPR000477">
    <property type="entry name" value="RT_dom"/>
</dbReference>
<protein>
    <submittedName>
        <fullName evidence="2">Retrovirus-related Pol polyprotein LINE-1</fullName>
    </submittedName>
</protein>